<accession>A0A6P1PYD7</accession>
<dbReference type="AlphaFoldDB" id="A0A6P1PYD7"/>
<protein>
    <submittedName>
        <fullName evidence="1">Uncharacterized protein</fullName>
    </submittedName>
</protein>
<proteinExistence type="predicted"/>
<dbReference type="OrthoDB" id="9914133at2"/>
<evidence type="ECO:0000313" key="2">
    <source>
        <dbReference type="Proteomes" id="UP000464053"/>
    </source>
</evidence>
<dbReference type="EMBL" id="CP028271">
    <property type="protein sequence ID" value="QHM71161.1"/>
    <property type="molecule type" value="Genomic_DNA"/>
</dbReference>
<dbReference type="Proteomes" id="UP000464053">
    <property type="component" value="Chromosome"/>
</dbReference>
<evidence type="ECO:0000313" key="1">
    <source>
        <dbReference type="EMBL" id="QHM71161.1"/>
    </source>
</evidence>
<keyword evidence="2" id="KW-1185">Reference proteome</keyword>
<reference evidence="1 2" key="1">
    <citation type="submission" date="2018-03" db="EMBL/GenBank/DDBJ databases">
        <title>Pantoea intestinalis SRCM103226 isolated form the mealworm.</title>
        <authorList>
            <person name="Jeong D.-Y."/>
            <person name="Kim J.W."/>
        </authorList>
    </citation>
    <scope>NUCLEOTIDE SEQUENCE [LARGE SCALE GENOMIC DNA]</scope>
    <source>
        <strain evidence="1 2">SRCM103226</strain>
    </source>
</reference>
<sequence>MTLALKSDLLVGAVLVEVLRQHPEIKLDGDFVDAVIKMGEALCEKFPREAEKVIKPVV</sequence>
<organism evidence="1 2">
    <name type="scientific">Mixta intestinalis</name>
    <dbReference type="NCBI Taxonomy" id="1615494"/>
    <lineage>
        <taxon>Bacteria</taxon>
        <taxon>Pseudomonadati</taxon>
        <taxon>Pseudomonadota</taxon>
        <taxon>Gammaproteobacteria</taxon>
        <taxon>Enterobacterales</taxon>
        <taxon>Erwiniaceae</taxon>
        <taxon>Mixta</taxon>
    </lineage>
</organism>
<gene>
    <name evidence="1" type="ORF">C7M51_01444</name>
</gene>
<dbReference type="KEGG" id="mint:C7M51_01444"/>
<name>A0A6P1PYD7_9GAMM</name>
<dbReference type="RefSeq" id="WP_160621166.1">
    <property type="nucleotide sequence ID" value="NZ_CP028271.1"/>
</dbReference>